<dbReference type="EMBL" id="JAKXMK010000012">
    <property type="protein sequence ID" value="MCH6167109.1"/>
    <property type="molecule type" value="Genomic_DNA"/>
</dbReference>
<dbReference type="RefSeq" id="WP_241037306.1">
    <property type="nucleotide sequence ID" value="NZ_BAAAJF010000015.1"/>
</dbReference>
<evidence type="ECO:0000256" key="1">
    <source>
        <dbReference type="SAM" id="MobiDB-lite"/>
    </source>
</evidence>
<evidence type="ECO:0008006" key="4">
    <source>
        <dbReference type="Google" id="ProtNLM"/>
    </source>
</evidence>
<organism evidence="2 3">
    <name type="scientific">Pseudonocardia alaniniphila</name>
    <dbReference type="NCBI Taxonomy" id="75291"/>
    <lineage>
        <taxon>Bacteria</taxon>
        <taxon>Bacillati</taxon>
        <taxon>Actinomycetota</taxon>
        <taxon>Actinomycetes</taxon>
        <taxon>Pseudonocardiales</taxon>
        <taxon>Pseudonocardiaceae</taxon>
        <taxon>Pseudonocardia</taxon>
    </lineage>
</organism>
<sequence length="89" mass="9895">MRDAQADIARRVWTTCPRCADQDGCPSCAAGGTCEVHWRFLLAAEGRRLFVQCPGCRHRWWHDTGFGAGDRPRDLDALPDFPAPGRAIV</sequence>
<name>A0ABS9TEZ5_9PSEU</name>
<comment type="caution">
    <text evidence="2">The sequence shown here is derived from an EMBL/GenBank/DDBJ whole genome shotgun (WGS) entry which is preliminary data.</text>
</comment>
<accession>A0ABS9TEZ5</accession>
<reference evidence="2 3" key="1">
    <citation type="submission" date="2022-03" db="EMBL/GenBank/DDBJ databases">
        <title>Pseudonocardia alaer sp. nov., a novel actinomycete isolated from reed forest soil.</title>
        <authorList>
            <person name="Wang L."/>
        </authorList>
    </citation>
    <scope>NUCLEOTIDE SEQUENCE [LARGE SCALE GENOMIC DNA]</scope>
    <source>
        <strain evidence="2 3">Y-16303</strain>
    </source>
</reference>
<evidence type="ECO:0000313" key="2">
    <source>
        <dbReference type="EMBL" id="MCH6167109.1"/>
    </source>
</evidence>
<gene>
    <name evidence="2" type="ORF">MMF94_15610</name>
</gene>
<keyword evidence="3" id="KW-1185">Reference proteome</keyword>
<proteinExistence type="predicted"/>
<protein>
    <recommendedName>
        <fullName evidence="4">RNHCP domain-containing protein</fullName>
    </recommendedName>
</protein>
<feature type="region of interest" description="Disordered" evidence="1">
    <location>
        <begin position="68"/>
        <end position="89"/>
    </location>
</feature>
<evidence type="ECO:0000313" key="3">
    <source>
        <dbReference type="Proteomes" id="UP001299970"/>
    </source>
</evidence>
<dbReference type="Proteomes" id="UP001299970">
    <property type="component" value="Unassembled WGS sequence"/>
</dbReference>